<evidence type="ECO:0000256" key="2">
    <source>
        <dbReference type="ARBA" id="ARBA00023306"/>
    </source>
</evidence>
<comment type="similarity">
    <text evidence="1">Belongs to the SAPS family.</text>
</comment>
<evidence type="ECO:0000256" key="3">
    <source>
        <dbReference type="SAM" id="MobiDB-lite"/>
    </source>
</evidence>
<dbReference type="WBParaSite" id="PTRK_0000296000.1">
    <property type="protein sequence ID" value="PTRK_0000296000.1"/>
    <property type="gene ID" value="PTRK_0000296000"/>
</dbReference>
<reference evidence="5" key="1">
    <citation type="submission" date="2017-02" db="UniProtKB">
        <authorList>
            <consortium name="WormBaseParasite"/>
        </authorList>
    </citation>
    <scope>IDENTIFICATION</scope>
</reference>
<evidence type="ECO:0000313" key="5">
    <source>
        <dbReference type="WBParaSite" id="PTRK_0000296000.1"/>
    </source>
</evidence>
<protein>
    <submittedName>
        <fullName evidence="5">FPL domain-containing protein</fullName>
    </submittedName>
</protein>
<dbReference type="AlphaFoldDB" id="A0A0N4Z705"/>
<dbReference type="PANTHER" id="PTHR12634">
    <property type="entry name" value="SIT4 YEAST -ASSOCIATING PROTEIN-RELATED"/>
    <property type="match status" value="1"/>
</dbReference>
<organism evidence="4 5">
    <name type="scientific">Parastrongyloides trichosuri</name>
    <name type="common">Possum-specific nematode worm</name>
    <dbReference type="NCBI Taxonomy" id="131310"/>
    <lineage>
        <taxon>Eukaryota</taxon>
        <taxon>Metazoa</taxon>
        <taxon>Ecdysozoa</taxon>
        <taxon>Nematoda</taxon>
        <taxon>Chromadorea</taxon>
        <taxon>Rhabditida</taxon>
        <taxon>Tylenchina</taxon>
        <taxon>Panagrolaimomorpha</taxon>
        <taxon>Strongyloidoidea</taxon>
        <taxon>Strongyloididae</taxon>
        <taxon>Parastrongyloides</taxon>
    </lineage>
</organism>
<feature type="compositionally biased region" description="Basic and acidic residues" evidence="3">
    <location>
        <begin position="7"/>
        <end position="23"/>
    </location>
</feature>
<feature type="region of interest" description="Disordered" evidence="3">
    <location>
        <begin position="1"/>
        <end position="26"/>
    </location>
</feature>
<sequence>MFWSEEDTSKNEDINGTDEETKNSRPINEILDNEEGVNFYDVLKNNNCVSELLSLNQKLLDYFTKDEIMLMLMYEILFTEPQHEDTNEDISIENRYAYSKRALNIFCSFQQKTLTKYLDNDDIVTILAEYLLGENESQNSLTTSFYISVIDRLFRECFGRMLENLKTTRLLEGLLRNIKYSSVVEFFSNILFYTPQINGRVEMQEICDNHHITERLFVIFSRDKDVTTYNNAGQILTVLADQLRDMYRTATNVNEDFLLGKIYNKEQWGKLLKIITDKDNTNVNVCGPICEMLSNLLNIFYCDENPSNLYNYNSSKDQQDISGVVDKLEYDKIDELLRNRQHCGDVFKYDICRSISMYTGKLFVAMKSMKEKKNIDNDKVCSLYMTLLASIFNCNDSITHKNAMESLYDDEIVGAVFEFLHSLSYYATTPIMQCAFKDFIRNILFYANENGEPVLIDLFLNTFSLGNIILDEIGTFDNNVTDQLQKTLLSFYISTLKIIYDAANYSCRKSLIEGILIEKNIYSKMEEAFKKHHTYLFKDILNDSHDAIEHAKIETNKPKKKITHVYPNGTYPTYSEEDSEKFFIDDVKLNNAPTNTKFGRQSIISRDLFADNDEDFFKDFEANNTQTFDENEMGFFNNPFGE</sequence>
<dbReference type="Proteomes" id="UP000038045">
    <property type="component" value="Unplaced"/>
</dbReference>
<evidence type="ECO:0000256" key="1">
    <source>
        <dbReference type="ARBA" id="ARBA00006180"/>
    </source>
</evidence>
<dbReference type="GO" id="GO:0019903">
    <property type="term" value="F:protein phosphatase binding"/>
    <property type="evidence" value="ECO:0007669"/>
    <property type="project" value="InterPro"/>
</dbReference>
<proteinExistence type="inferred from homology"/>
<evidence type="ECO:0000313" key="4">
    <source>
        <dbReference type="Proteomes" id="UP000038045"/>
    </source>
</evidence>
<dbReference type="InterPro" id="IPR007587">
    <property type="entry name" value="SAPS"/>
</dbReference>
<dbReference type="GO" id="GO:0005634">
    <property type="term" value="C:nucleus"/>
    <property type="evidence" value="ECO:0007669"/>
    <property type="project" value="TreeGrafter"/>
</dbReference>
<accession>A0A0N4Z705</accession>
<keyword evidence="2" id="KW-0131">Cell cycle</keyword>
<dbReference type="STRING" id="131310.A0A0N4Z705"/>
<dbReference type="GO" id="GO:0005829">
    <property type="term" value="C:cytosol"/>
    <property type="evidence" value="ECO:0007669"/>
    <property type="project" value="TreeGrafter"/>
</dbReference>
<dbReference type="GO" id="GO:0019888">
    <property type="term" value="F:protein phosphatase regulator activity"/>
    <property type="evidence" value="ECO:0007669"/>
    <property type="project" value="TreeGrafter"/>
</dbReference>
<keyword evidence="4" id="KW-1185">Reference proteome</keyword>
<name>A0A0N4Z705_PARTI</name>
<dbReference type="PANTHER" id="PTHR12634:SF8">
    <property type="entry name" value="FIERY MOUNTAIN, ISOFORM D"/>
    <property type="match status" value="1"/>
</dbReference>